<gene>
    <name evidence="1" type="ORF">EPA93_13625</name>
</gene>
<keyword evidence="2" id="KW-1185">Reference proteome</keyword>
<dbReference type="EMBL" id="CP035758">
    <property type="protein sequence ID" value="QBD76987.1"/>
    <property type="molecule type" value="Genomic_DNA"/>
</dbReference>
<accession>A0A4P6JNT2</accession>
<protein>
    <recommendedName>
        <fullName evidence="3">Solute-binding protein family 5 domain-containing protein</fullName>
    </recommendedName>
</protein>
<dbReference type="AlphaFoldDB" id="A0A4P6JNT2"/>
<proteinExistence type="predicted"/>
<sequence length="139" mass="15745">MATYQVLIQERLNTIGNSGPLQIWMLQFGNYADPQGWLSFYYGKGASYNTLNYGLSKGKLGAAQQAVQQELQQADTNLNPQQRTQQYNDAELKLANDVAWLPLFQTELQVLVNPKLQNFPLSPVGLIEPDAWSKMYFVQ</sequence>
<dbReference type="OrthoDB" id="9783874at2"/>
<dbReference type="Gene3D" id="3.40.190.10">
    <property type="entry name" value="Periplasmic binding protein-like II"/>
    <property type="match status" value="1"/>
</dbReference>
<organism evidence="1 2">
    <name type="scientific">Ktedonosporobacter rubrisoli</name>
    <dbReference type="NCBI Taxonomy" id="2509675"/>
    <lineage>
        <taxon>Bacteria</taxon>
        <taxon>Bacillati</taxon>
        <taxon>Chloroflexota</taxon>
        <taxon>Ktedonobacteria</taxon>
        <taxon>Ktedonobacterales</taxon>
        <taxon>Ktedonosporobacteraceae</taxon>
        <taxon>Ktedonosporobacter</taxon>
    </lineage>
</organism>
<evidence type="ECO:0000313" key="1">
    <source>
        <dbReference type="EMBL" id="QBD76987.1"/>
    </source>
</evidence>
<dbReference type="Gene3D" id="3.10.105.10">
    <property type="entry name" value="Dipeptide-binding Protein, Domain 3"/>
    <property type="match status" value="1"/>
</dbReference>
<dbReference type="Proteomes" id="UP000290365">
    <property type="component" value="Chromosome"/>
</dbReference>
<reference evidence="1 2" key="1">
    <citation type="submission" date="2019-01" db="EMBL/GenBank/DDBJ databases">
        <title>Ktedonosporobacter rubrisoli SCAWS-G2.</title>
        <authorList>
            <person name="Huang Y."/>
            <person name="Yan B."/>
        </authorList>
    </citation>
    <scope>NUCLEOTIDE SEQUENCE [LARGE SCALE GENOMIC DNA]</scope>
    <source>
        <strain evidence="1 2">SCAWS-G2</strain>
    </source>
</reference>
<dbReference type="RefSeq" id="WP_129888051.1">
    <property type="nucleotide sequence ID" value="NZ_CP035758.1"/>
</dbReference>
<evidence type="ECO:0000313" key="2">
    <source>
        <dbReference type="Proteomes" id="UP000290365"/>
    </source>
</evidence>
<dbReference type="SUPFAM" id="SSF53850">
    <property type="entry name" value="Periplasmic binding protein-like II"/>
    <property type="match status" value="1"/>
</dbReference>
<evidence type="ECO:0008006" key="3">
    <source>
        <dbReference type="Google" id="ProtNLM"/>
    </source>
</evidence>
<name>A0A4P6JNT2_KTERU</name>
<dbReference type="KEGG" id="kbs:EPA93_13625"/>